<dbReference type="EMBL" id="WXEX01000002">
    <property type="protein sequence ID" value="MZP42038.1"/>
    <property type="molecule type" value="Genomic_DNA"/>
</dbReference>
<protein>
    <recommendedName>
        <fullName evidence="3">Type III-B CRISPR module-associated protein Cmr3</fullName>
    </recommendedName>
</protein>
<dbReference type="Gene3D" id="3.30.70.2940">
    <property type="match status" value="1"/>
</dbReference>
<evidence type="ECO:0000313" key="2">
    <source>
        <dbReference type="Proteomes" id="UP000471031"/>
    </source>
</evidence>
<reference evidence="1 2" key="1">
    <citation type="submission" date="2020-01" db="EMBL/GenBank/DDBJ databases">
        <title>Whole genome sequence of Heliobacterium gestii DSM 11169.</title>
        <authorList>
            <person name="Kyndt J.A."/>
            <person name="Meyer T.E."/>
        </authorList>
    </citation>
    <scope>NUCLEOTIDE SEQUENCE [LARGE SCALE GENOMIC DNA]</scope>
    <source>
        <strain evidence="1 2">DSM 11169</strain>
    </source>
</reference>
<dbReference type="AlphaFoldDB" id="A0A845L733"/>
<evidence type="ECO:0000313" key="1">
    <source>
        <dbReference type="EMBL" id="MZP42038.1"/>
    </source>
</evidence>
<proteinExistence type="predicted"/>
<dbReference type="Proteomes" id="UP000471031">
    <property type="component" value="Unassembled WGS sequence"/>
</dbReference>
<dbReference type="Pfam" id="PF09700">
    <property type="entry name" value="Cas_Cmr3"/>
    <property type="match status" value="1"/>
</dbReference>
<sequence>MSSTKLWVLQALDTLFFRDGSPFNAGEGGFTSVSSTFPPMMSTLQGAVRTALAYGQGWRPEHGASFPRQLGDHQDIGELVLRGPYVQWRNRTLFPVPLSLMRSKDGQTVQYTRLEPGKESIHCDLGHKRLPQPVTRLRGAKVLEQAYIDREGLSSLLSEAYPTDGQIKEAGELWHSEYRVGIERDKDTRTAVDRKLYNAVHVRPGKEVAVTLLVSGIPDEWHAQVAPVFSLGGEGRLVHVTIMDERELLPSMPELEIKNGLVRFTIMLVTPAKFADVAATRDAIINGPPGVPGCCIAGCIGKVRQVGGWNLKNKKPRPLEPFLPAGSIWFYEAQAEEVALITALHGQLVGEKTNYGYGQVVVGKWGGSV</sequence>
<evidence type="ECO:0008006" key="3">
    <source>
        <dbReference type="Google" id="ProtNLM"/>
    </source>
</evidence>
<comment type="caution">
    <text evidence="1">The sequence shown here is derived from an EMBL/GenBank/DDBJ whole genome shotgun (WGS) entry which is preliminary data.</text>
</comment>
<accession>A0A845L733</accession>
<gene>
    <name evidence="1" type="ORF">GTO89_03180</name>
</gene>
<organism evidence="1 2">
    <name type="scientific">Heliomicrobium gestii</name>
    <name type="common">Heliobacterium gestii</name>
    <dbReference type="NCBI Taxonomy" id="2699"/>
    <lineage>
        <taxon>Bacteria</taxon>
        <taxon>Bacillati</taxon>
        <taxon>Bacillota</taxon>
        <taxon>Clostridia</taxon>
        <taxon>Eubacteriales</taxon>
        <taxon>Heliobacteriaceae</taxon>
        <taxon>Heliomicrobium</taxon>
    </lineage>
</organism>
<dbReference type="InterPro" id="IPR019117">
    <property type="entry name" value="CRISPR-assoc_protein_Cmr3"/>
</dbReference>
<dbReference type="Gene3D" id="2.60.40.4350">
    <property type="match status" value="1"/>
</dbReference>
<dbReference type="RefSeq" id="WP_161260621.1">
    <property type="nucleotide sequence ID" value="NZ_JAFBDC010000002.1"/>
</dbReference>
<keyword evidence="2" id="KW-1185">Reference proteome</keyword>
<name>A0A845L733_HELGE</name>
<dbReference type="OrthoDB" id="6162707at2"/>